<feature type="transmembrane region" description="Helical" evidence="4">
    <location>
        <begin position="20"/>
        <end position="42"/>
    </location>
</feature>
<dbReference type="PANTHER" id="PTHR43169">
    <property type="entry name" value="EXSB FAMILY PROTEIN"/>
    <property type="match status" value="1"/>
</dbReference>
<dbReference type="PANTHER" id="PTHR43169:SF2">
    <property type="entry name" value="NAD_GMP SYNTHASE DOMAIN-CONTAINING PROTEIN"/>
    <property type="match status" value="1"/>
</dbReference>
<evidence type="ECO:0000313" key="7">
    <source>
        <dbReference type="Proteomes" id="UP000192611"/>
    </source>
</evidence>
<dbReference type="Pfam" id="PF02568">
    <property type="entry name" value="ThiI"/>
    <property type="match status" value="1"/>
</dbReference>
<evidence type="ECO:0000256" key="1">
    <source>
        <dbReference type="ARBA" id="ARBA00022741"/>
    </source>
</evidence>
<accession>A0A1W9S2T1</accession>
<dbReference type="GO" id="GO:0004810">
    <property type="term" value="F:CCA tRNA nucleotidyltransferase activity"/>
    <property type="evidence" value="ECO:0007669"/>
    <property type="project" value="InterPro"/>
</dbReference>
<dbReference type="PIRSF" id="PIRSF006661">
    <property type="entry name" value="PP-lp_UCP006661"/>
    <property type="match status" value="1"/>
</dbReference>
<dbReference type="SUPFAM" id="SSF52402">
    <property type="entry name" value="Adenine nucleotide alpha hydrolases-like"/>
    <property type="match status" value="1"/>
</dbReference>
<evidence type="ECO:0000256" key="4">
    <source>
        <dbReference type="SAM" id="Phobius"/>
    </source>
</evidence>
<proteinExistence type="predicted"/>
<dbReference type="InterPro" id="IPR005232">
    <property type="entry name" value="LarE"/>
</dbReference>
<gene>
    <name evidence="6" type="ORF">B6D57_00865</name>
</gene>
<keyword evidence="2" id="KW-0067">ATP-binding</keyword>
<feature type="domain" description="Thil AANH" evidence="5">
    <location>
        <begin position="23"/>
        <end position="205"/>
    </location>
</feature>
<dbReference type="InterPro" id="IPR020536">
    <property type="entry name" value="ThiI_AANH"/>
</dbReference>
<evidence type="ECO:0000313" key="6">
    <source>
        <dbReference type="EMBL" id="OQX91123.1"/>
    </source>
</evidence>
<reference evidence="7" key="1">
    <citation type="submission" date="2017-03" db="EMBL/GenBank/DDBJ databases">
        <title>Novel pathways for hydrocarbon cycling and metabolic interdependencies in hydrothermal sediment communities.</title>
        <authorList>
            <person name="Dombrowski N."/>
            <person name="Seitz K."/>
            <person name="Teske A."/>
            <person name="Baker B."/>
        </authorList>
    </citation>
    <scope>NUCLEOTIDE SEQUENCE [LARGE SCALE GENOMIC DNA]</scope>
</reference>
<keyword evidence="4" id="KW-0812">Transmembrane</keyword>
<name>A0A1W9S2T1_9BACT</name>
<dbReference type="GO" id="GO:0016783">
    <property type="term" value="F:sulfurtransferase activity"/>
    <property type="evidence" value="ECO:0007669"/>
    <property type="project" value="InterPro"/>
</dbReference>
<keyword evidence="4" id="KW-0472">Membrane</keyword>
<protein>
    <recommendedName>
        <fullName evidence="5">Thil AANH domain-containing protein</fullName>
    </recommendedName>
</protein>
<evidence type="ECO:0000259" key="5">
    <source>
        <dbReference type="Pfam" id="PF02568"/>
    </source>
</evidence>
<keyword evidence="4" id="KW-1133">Transmembrane helix</keyword>
<dbReference type="Gene3D" id="3.40.50.620">
    <property type="entry name" value="HUPs"/>
    <property type="match status" value="1"/>
</dbReference>
<dbReference type="GO" id="GO:0005524">
    <property type="term" value="F:ATP binding"/>
    <property type="evidence" value="ECO:0007669"/>
    <property type="project" value="UniProtKB-KW"/>
</dbReference>
<comment type="caution">
    <text evidence="6">The sequence shown here is derived from an EMBL/GenBank/DDBJ whole genome shotgun (WGS) entry which is preliminary data.</text>
</comment>
<dbReference type="InterPro" id="IPR052188">
    <property type="entry name" value="Ni-pincer_cofactor_biosynth"/>
</dbReference>
<evidence type="ECO:0000256" key="2">
    <source>
        <dbReference type="ARBA" id="ARBA00022840"/>
    </source>
</evidence>
<dbReference type="InterPro" id="IPR014729">
    <property type="entry name" value="Rossmann-like_a/b/a_fold"/>
</dbReference>
<organism evidence="6 7">
    <name type="scientific">Candidatus Coatesbacteria bacterium 4484_99</name>
    <dbReference type="NCBI Taxonomy" id="1970774"/>
    <lineage>
        <taxon>Bacteria</taxon>
        <taxon>Candidatus Coatesiibacteriota</taxon>
    </lineage>
</organism>
<dbReference type="Proteomes" id="UP000192611">
    <property type="component" value="Unassembled WGS sequence"/>
</dbReference>
<evidence type="ECO:0000256" key="3">
    <source>
        <dbReference type="PIRSR" id="PIRSR006661-1"/>
    </source>
</evidence>
<dbReference type="AlphaFoldDB" id="A0A1W9S2T1"/>
<feature type="active site" description="Nucleophile and sulfur donor" evidence="3">
    <location>
        <position position="179"/>
    </location>
</feature>
<keyword evidence="1" id="KW-0547">Nucleotide-binding</keyword>
<sequence length="267" mass="30414">MKEARLEDKFQRLSKVIKSYKGGIIVAFSGGVDSGFLLWLALNSHQHNTNAVTINAEYIPERMIRRSREVSRRLNVKHKIIDLKLLENEKIMLNTLDRCYFCKKEFFKAIKSYADEVGIVNIIDGSNLTDLRSSRPGLKAVTEEGILTPYIEAEIEKSDIIAMSEKFGLNYLITPRESCLATRVEANIPLLEETLREIESAEDKIREKGVKFVRLKLSSDKLTLNLLKGEIEEVNKDIIAELTFELIRSKTIKSLGVKQLAINTIQE</sequence>
<dbReference type="EMBL" id="NATQ01000011">
    <property type="protein sequence ID" value="OQX91123.1"/>
    <property type="molecule type" value="Genomic_DNA"/>
</dbReference>